<proteinExistence type="predicted"/>
<dbReference type="KEGG" id="bcou:IC761_11005"/>
<keyword evidence="1" id="KW-0472">Membrane</keyword>
<keyword evidence="1" id="KW-0812">Transmembrane</keyword>
<accession>A0A7S9DA16</accession>
<keyword evidence="1" id="KW-1133">Transmembrane helix</keyword>
<feature type="transmembrane region" description="Helical" evidence="1">
    <location>
        <begin position="72"/>
        <end position="94"/>
    </location>
</feature>
<evidence type="ECO:0000313" key="3">
    <source>
        <dbReference type="Proteomes" id="UP000594621"/>
    </source>
</evidence>
<protein>
    <submittedName>
        <fullName evidence="2">Uncharacterized protein</fullName>
    </submittedName>
</protein>
<reference evidence="2 3" key="1">
    <citation type="submission" date="2020-09" db="EMBL/GenBank/DDBJ databases">
        <title>Complete genomes of bradyrhizobia occurring on native shrubby legumes in Australia.</title>
        <authorList>
            <person name="Lafay B."/>
        </authorList>
    </citation>
    <scope>NUCLEOTIDE SEQUENCE [LARGE SCALE GENOMIC DNA]</scope>
    <source>
        <strain evidence="2 3">BDV5040</strain>
    </source>
</reference>
<dbReference type="EMBL" id="CP061379">
    <property type="protein sequence ID" value="QPF93753.1"/>
    <property type="molecule type" value="Genomic_DNA"/>
</dbReference>
<evidence type="ECO:0000313" key="2">
    <source>
        <dbReference type="EMBL" id="QPF93753.1"/>
    </source>
</evidence>
<organism evidence="2 3">
    <name type="scientific">Bradyrhizobium commune</name>
    <dbReference type="NCBI Taxonomy" id="83627"/>
    <lineage>
        <taxon>Bacteria</taxon>
        <taxon>Pseudomonadati</taxon>
        <taxon>Pseudomonadota</taxon>
        <taxon>Alphaproteobacteria</taxon>
        <taxon>Hyphomicrobiales</taxon>
        <taxon>Nitrobacteraceae</taxon>
        <taxon>Bradyrhizobium</taxon>
    </lineage>
</organism>
<name>A0A7S9DA16_9BRAD</name>
<keyword evidence="3" id="KW-1185">Reference proteome</keyword>
<gene>
    <name evidence="2" type="ORF">IC761_11005</name>
</gene>
<dbReference type="RefSeq" id="WP_195803260.1">
    <property type="nucleotide sequence ID" value="NZ_CP061379.1"/>
</dbReference>
<sequence>MGEADKPDVSLPRNEAERKSFIRDHLLTRTADQIADARYTGEWGRYNRDPAKSSWKVRQANRYLTERDRRRALLWVTVGIWVGVVAVVVAILAMPVKDSLLCRLSGKYIPFCHGG</sequence>
<dbReference type="AlphaFoldDB" id="A0A7S9DA16"/>
<dbReference type="Proteomes" id="UP000594621">
    <property type="component" value="Chromosome"/>
</dbReference>
<evidence type="ECO:0000256" key="1">
    <source>
        <dbReference type="SAM" id="Phobius"/>
    </source>
</evidence>